<evidence type="ECO:0000313" key="2">
    <source>
        <dbReference type="EMBL" id="AWY01700.1"/>
    </source>
</evidence>
<feature type="chain" id="PRO_5036327292" evidence="1">
    <location>
        <begin position="23"/>
        <end position="190"/>
    </location>
</feature>
<gene>
    <name evidence="2" type="ORF">A8139_18325</name>
    <name evidence="3" type="ORF">MP3633_0970</name>
</gene>
<reference evidence="2 4" key="1">
    <citation type="submission" date="2016-06" db="EMBL/GenBank/DDBJ databases">
        <title>The sequenced genome of the ice-adhering bacterium Marinomonas primoryensis, from Antarctica.</title>
        <authorList>
            <person name="Graham L."/>
            <person name="Vance T.D.R."/>
            <person name="Davies P.L."/>
        </authorList>
    </citation>
    <scope>NUCLEOTIDE SEQUENCE [LARGE SCALE GENOMIC DNA]</scope>
    <source>
        <strain evidence="2 4">AceL</strain>
    </source>
</reference>
<dbReference type="KEGG" id="mpri:MP3633_0970"/>
<dbReference type="PROSITE" id="PS51257">
    <property type="entry name" value="PROKAR_LIPOPROTEIN"/>
    <property type="match status" value="1"/>
</dbReference>
<sequence>MKLTFLPVVTSLVALTLLTACGGEMVKKDEAKPMAEAVSLNNEDLYEVHHDGRIYIFDDRAVYEEFLQVGETSYRKVRIGAGPKGKTIVFGLTNADKKKMSGIASVDMYDGALDAATPFYGEMRIDGRIYVFGSLQEMNSARIVGEVPLRYTDIGSGPKGETVVYALNSSNKKVKPEAMIALFHKMNDMK</sequence>
<name>A0A2Z4PW34_9GAMM</name>
<reference evidence="3 5" key="2">
    <citation type="submission" date="2020-06" db="EMBL/GenBank/DDBJ databases">
        <authorList>
            <person name="Voronona O.L."/>
            <person name="Aksenova E.I."/>
            <person name="Kunda M.S."/>
            <person name="Semenov A.N."/>
            <person name="Ryzhova N."/>
        </authorList>
    </citation>
    <scope>NUCLEOTIDE SEQUENCE [LARGE SCALE GENOMIC DNA]</scope>
    <source>
        <strain evidence="3 5">MPKMM3633</strain>
    </source>
</reference>
<accession>A0A2Z4PW34</accession>
<feature type="signal peptide" evidence="1">
    <location>
        <begin position="1"/>
        <end position="22"/>
    </location>
</feature>
<dbReference type="OrthoDB" id="8776015at2"/>
<organism evidence="2 4">
    <name type="scientific">Marinomonas primoryensis</name>
    <dbReference type="NCBI Taxonomy" id="178399"/>
    <lineage>
        <taxon>Bacteria</taxon>
        <taxon>Pseudomonadati</taxon>
        <taxon>Pseudomonadota</taxon>
        <taxon>Gammaproteobacteria</taxon>
        <taxon>Oceanospirillales</taxon>
        <taxon>Oceanospirillaceae</taxon>
        <taxon>Marinomonas</taxon>
    </lineage>
</organism>
<dbReference type="Proteomes" id="UP000249898">
    <property type="component" value="Chromosome"/>
</dbReference>
<dbReference type="EMBL" id="CP054301">
    <property type="protein sequence ID" value="QKK79706.1"/>
    <property type="molecule type" value="Genomic_DNA"/>
</dbReference>
<dbReference type="RefSeq" id="WP_112140393.1">
    <property type="nucleotide sequence ID" value="NZ_BAAAEF010000003.1"/>
</dbReference>
<dbReference type="EMBL" id="CP016181">
    <property type="protein sequence ID" value="AWY01700.1"/>
    <property type="molecule type" value="Genomic_DNA"/>
</dbReference>
<keyword evidence="1" id="KW-0732">Signal</keyword>
<evidence type="ECO:0000313" key="3">
    <source>
        <dbReference type="EMBL" id="QKK79706.1"/>
    </source>
</evidence>
<evidence type="ECO:0000313" key="5">
    <source>
        <dbReference type="Proteomes" id="UP000509371"/>
    </source>
</evidence>
<evidence type="ECO:0000256" key="1">
    <source>
        <dbReference type="SAM" id="SignalP"/>
    </source>
</evidence>
<protein>
    <submittedName>
        <fullName evidence="3">VacA (Vacuolating cyotoxin) superfamily protein</fullName>
    </submittedName>
</protein>
<evidence type="ECO:0000313" key="4">
    <source>
        <dbReference type="Proteomes" id="UP000249898"/>
    </source>
</evidence>
<proteinExistence type="predicted"/>
<dbReference type="Proteomes" id="UP000509371">
    <property type="component" value="Chromosome"/>
</dbReference>
<dbReference type="AlphaFoldDB" id="A0A2Z4PW34"/>